<organism evidence="2 3">
    <name type="scientific">Curtobacterium pusillum</name>
    <dbReference type="NCBI Taxonomy" id="69373"/>
    <lineage>
        <taxon>Bacteria</taxon>
        <taxon>Bacillati</taxon>
        <taxon>Actinomycetota</taxon>
        <taxon>Actinomycetes</taxon>
        <taxon>Micrococcales</taxon>
        <taxon>Microbacteriaceae</taxon>
        <taxon>Curtobacterium</taxon>
    </lineage>
</organism>
<dbReference type="EMBL" id="JABMCE010000061">
    <property type="protein sequence ID" value="NUU13196.1"/>
    <property type="molecule type" value="Genomic_DNA"/>
</dbReference>
<evidence type="ECO:0000256" key="1">
    <source>
        <dbReference type="SAM" id="Phobius"/>
    </source>
</evidence>
<keyword evidence="1" id="KW-1133">Transmembrane helix</keyword>
<evidence type="ECO:0000313" key="3">
    <source>
        <dbReference type="Proteomes" id="UP000573001"/>
    </source>
</evidence>
<accession>A0ABX2MBZ5</accession>
<reference evidence="2 3" key="1">
    <citation type="submission" date="2020-05" db="EMBL/GenBank/DDBJ databases">
        <title>Genome Sequencing of Type Strains.</title>
        <authorList>
            <person name="Lemaire J.F."/>
            <person name="Inderbitzin P."/>
            <person name="Gregorio O.A."/>
            <person name="Collins S.B."/>
            <person name="Wespe N."/>
            <person name="Knight-Connoni V."/>
        </authorList>
    </citation>
    <scope>NUCLEOTIDE SEQUENCE [LARGE SCALE GENOMIC DNA]</scope>
    <source>
        <strain evidence="2 3">ATCC 19096</strain>
    </source>
</reference>
<dbReference type="RefSeq" id="WP_175350753.1">
    <property type="nucleotide sequence ID" value="NZ_BAAAWQ010000001.1"/>
</dbReference>
<keyword evidence="1" id="KW-0812">Transmembrane</keyword>
<feature type="transmembrane region" description="Helical" evidence="1">
    <location>
        <begin position="64"/>
        <end position="85"/>
    </location>
</feature>
<name>A0ABX2MBZ5_9MICO</name>
<gene>
    <name evidence="2" type="ORF">HP507_05015</name>
</gene>
<dbReference type="Proteomes" id="UP000573001">
    <property type="component" value="Unassembled WGS sequence"/>
</dbReference>
<sequence>MRSRLRRQAPAIVLAVLAAGAGLVALLADHLSWPMAPAFPWHEGDFGYVATKREWELAHAARTIAWGSAALAVLLIVASVVAALARRRSD</sequence>
<keyword evidence="1" id="KW-0472">Membrane</keyword>
<proteinExistence type="predicted"/>
<keyword evidence="3" id="KW-1185">Reference proteome</keyword>
<evidence type="ECO:0000313" key="2">
    <source>
        <dbReference type="EMBL" id="NUU13196.1"/>
    </source>
</evidence>
<comment type="caution">
    <text evidence="2">The sequence shown here is derived from an EMBL/GenBank/DDBJ whole genome shotgun (WGS) entry which is preliminary data.</text>
</comment>
<protein>
    <submittedName>
        <fullName evidence="2">Uncharacterized protein</fullName>
    </submittedName>
</protein>